<comment type="caution">
    <text evidence="1">The sequence shown here is derived from an EMBL/GenBank/DDBJ whole genome shotgun (WGS) entry which is preliminary data.</text>
</comment>
<reference evidence="1 2" key="1">
    <citation type="submission" date="2019-06" db="EMBL/GenBank/DDBJ databases">
        <title>Whole genome shotgun sequence of Brevibacillus formosus NBRC 15716.</title>
        <authorList>
            <person name="Hosoyama A."/>
            <person name="Uohara A."/>
            <person name="Ohji S."/>
            <person name="Ichikawa N."/>
        </authorList>
    </citation>
    <scope>NUCLEOTIDE SEQUENCE [LARGE SCALE GENOMIC DNA]</scope>
    <source>
        <strain evidence="1 2">NBRC 15716</strain>
    </source>
</reference>
<dbReference type="GeneID" id="87589166"/>
<dbReference type="Proteomes" id="UP000319498">
    <property type="component" value="Unassembled WGS sequence"/>
</dbReference>
<gene>
    <name evidence="1" type="ORF">BFO01nite_23480</name>
</gene>
<dbReference type="EMBL" id="BJOL01000013">
    <property type="protein sequence ID" value="GED58216.1"/>
    <property type="molecule type" value="Genomic_DNA"/>
</dbReference>
<accession>A0ABQ0T4H7</accession>
<protein>
    <submittedName>
        <fullName evidence="1">Uncharacterized protein</fullName>
    </submittedName>
</protein>
<evidence type="ECO:0000313" key="2">
    <source>
        <dbReference type="Proteomes" id="UP000319498"/>
    </source>
</evidence>
<organism evidence="1 2">
    <name type="scientific">Brevibacillus formosus</name>
    <dbReference type="NCBI Taxonomy" id="54913"/>
    <lineage>
        <taxon>Bacteria</taxon>
        <taxon>Bacillati</taxon>
        <taxon>Bacillota</taxon>
        <taxon>Bacilli</taxon>
        <taxon>Bacillales</taxon>
        <taxon>Paenibacillaceae</taxon>
        <taxon>Brevibacillus</taxon>
    </lineage>
</organism>
<dbReference type="RefSeq" id="WP_162837738.1">
    <property type="nucleotide sequence ID" value="NZ_BJOL01000013.1"/>
</dbReference>
<sequence>MEWMLAFLLLAGLFAIYDAIRKLNQNIVKQVDQNQRIIELLNELKRKQ</sequence>
<proteinExistence type="predicted"/>
<name>A0ABQ0T4H7_9BACL</name>
<evidence type="ECO:0000313" key="1">
    <source>
        <dbReference type="EMBL" id="GED58216.1"/>
    </source>
</evidence>
<keyword evidence="2" id="KW-1185">Reference proteome</keyword>